<protein>
    <recommendedName>
        <fullName evidence="1">Reverse transcriptase domain-containing protein</fullName>
    </recommendedName>
</protein>
<dbReference type="PANTHER" id="PTHR33332">
    <property type="entry name" value="REVERSE TRANSCRIPTASE DOMAIN-CONTAINING PROTEIN"/>
    <property type="match status" value="1"/>
</dbReference>
<dbReference type="EnsemblMetazoa" id="Aqu2.1.38220_001">
    <property type="protein sequence ID" value="Aqu2.1.38220_001"/>
    <property type="gene ID" value="Aqu2.1.38220"/>
</dbReference>
<dbReference type="AlphaFoldDB" id="A0A1X7VD49"/>
<dbReference type="InterPro" id="IPR000477">
    <property type="entry name" value="RT_dom"/>
</dbReference>
<dbReference type="PROSITE" id="PS50878">
    <property type="entry name" value="RT_POL"/>
    <property type="match status" value="1"/>
</dbReference>
<accession>A0A1X7VD49</accession>
<evidence type="ECO:0000259" key="1">
    <source>
        <dbReference type="PROSITE" id="PS50878"/>
    </source>
</evidence>
<organism evidence="2">
    <name type="scientific">Amphimedon queenslandica</name>
    <name type="common">Sponge</name>
    <dbReference type="NCBI Taxonomy" id="400682"/>
    <lineage>
        <taxon>Eukaryota</taxon>
        <taxon>Metazoa</taxon>
        <taxon>Porifera</taxon>
        <taxon>Demospongiae</taxon>
        <taxon>Heteroscleromorpha</taxon>
        <taxon>Haplosclerida</taxon>
        <taxon>Niphatidae</taxon>
        <taxon>Amphimedon</taxon>
    </lineage>
</organism>
<feature type="domain" description="Reverse transcriptase" evidence="1">
    <location>
        <begin position="1"/>
        <end position="257"/>
    </location>
</feature>
<sequence length="257" mass="29297">MTYNFIPAKNIAESFNQYFFSVFNRLSPYTPASMCSVYDIQSVSFSESEVYDILCNLDPMELMVLALSFCEDALYLNIFLSIICSHSLGQILLLLVNVFKSGNKSNEANYQPISLLCCVSKKLSVNVIYLDIRKAFDRVSYKNLLHKLVSQCFSGHLLEWFRYYLTSRRQCVQVLGTQSTLLPVLSGVPQRSILGPFLFVLYINELPSFLKLATPLMFADDSKCLCPVYSPSDCRSMQDDLNSLVIRSQQTKLLFNH</sequence>
<name>A0A1X7VD49_AMPQE</name>
<reference evidence="2" key="1">
    <citation type="submission" date="2017-05" db="UniProtKB">
        <authorList>
            <consortium name="EnsemblMetazoa"/>
        </authorList>
    </citation>
    <scope>IDENTIFICATION</scope>
</reference>
<evidence type="ECO:0000313" key="2">
    <source>
        <dbReference type="EnsemblMetazoa" id="Aqu2.1.38220_001"/>
    </source>
</evidence>
<dbReference type="InParanoid" id="A0A1X7VD49"/>
<dbReference type="Pfam" id="PF00078">
    <property type="entry name" value="RVT_1"/>
    <property type="match status" value="1"/>
</dbReference>
<dbReference type="eggNOG" id="KOG1075">
    <property type="taxonomic scope" value="Eukaryota"/>
</dbReference>
<proteinExistence type="predicted"/>
<dbReference type="STRING" id="400682.A0A1X7VD49"/>